<dbReference type="Gene3D" id="3.90.550.10">
    <property type="entry name" value="Spore Coat Polysaccharide Biosynthesis Protein SpsA, Chain A"/>
    <property type="match status" value="1"/>
</dbReference>
<evidence type="ECO:0000256" key="2">
    <source>
        <dbReference type="ARBA" id="ARBA00022679"/>
    </source>
</evidence>
<dbReference type="GO" id="GO:0016757">
    <property type="term" value="F:glycosyltransferase activity"/>
    <property type="evidence" value="ECO:0007669"/>
    <property type="project" value="UniProtKB-KW"/>
</dbReference>
<dbReference type="CDD" id="cd00761">
    <property type="entry name" value="Glyco_tranf_GTA_type"/>
    <property type="match status" value="1"/>
</dbReference>
<dbReference type="InterPro" id="IPR029044">
    <property type="entry name" value="Nucleotide-diphossugar_trans"/>
</dbReference>
<evidence type="ECO:0000313" key="4">
    <source>
        <dbReference type="EMBL" id="SDQ14028.1"/>
    </source>
</evidence>
<dbReference type="RefSeq" id="WP_176944067.1">
    <property type="nucleotide sequence ID" value="NZ_FNJW01000008.1"/>
</dbReference>
<keyword evidence="1" id="KW-0328">Glycosyltransferase</keyword>
<dbReference type="SUPFAM" id="SSF53448">
    <property type="entry name" value="Nucleotide-diphospho-sugar transferases"/>
    <property type="match status" value="1"/>
</dbReference>
<protein>
    <submittedName>
        <fullName evidence="4">Glycosyl transferase family 2</fullName>
    </submittedName>
</protein>
<reference evidence="5" key="1">
    <citation type="submission" date="2016-10" db="EMBL/GenBank/DDBJ databases">
        <authorList>
            <person name="Varghese N."/>
            <person name="Submissions S."/>
        </authorList>
    </citation>
    <scope>NUCLEOTIDE SEQUENCE [LARGE SCALE GENOMIC DNA]</scope>
    <source>
        <strain evidence="5">MPL-11</strain>
    </source>
</reference>
<dbReference type="InterPro" id="IPR001173">
    <property type="entry name" value="Glyco_trans_2-like"/>
</dbReference>
<organism evidence="4 5">
    <name type="scientific">Carnobacterium viridans</name>
    <dbReference type="NCBI Taxonomy" id="174587"/>
    <lineage>
        <taxon>Bacteria</taxon>
        <taxon>Bacillati</taxon>
        <taxon>Bacillota</taxon>
        <taxon>Bacilli</taxon>
        <taxon>Lactobacillales</taxon>
        <taxon>Carnobacteriaceae</taxon>
        <taxon>Carnobacterium</taxon>
    </lineage>
</organism>
<dbReference type="AlphaFoldDB" id="A0A1H0YFZ5"/>
<feature type="domain" description="Glycosyltransferase 2-like" evidence="3">
    <location>
        <begin position="6"/>
        <end position="170"/>
    </location>
</feature>
<evidence type="ECO:0000259" key="3">
    <source>
        <dbReference type="Pfam" id="PF00535"/>
    </source>
</evidence>
<keyword evidence="2 4" id="KW-0808">Transferase</keyword>
<name>A0A1H0YFZ5_9LACT</name>
<dbReference type="Proteomes" id="UP000199481">
    <property type="component" value="Unassembled WGS sequence"/>
</dbReference>
<sequence length="324" mass="37164">MVELISVIVPVYKVEKYLTSCVTSLMAQSYRNLEIILVDDGSPDRSGDLCDTLAAQDERIVVIHKPNGGLSDARNAGIETAKGDYLFFLDSDDTIHEETLEILWKNLKENQVDISVCSYLAYFEGEDIDTVLPEQSIEKMSNIEALWKMFDPEYNVQMIICTNKLYKKALWDTIRFPIGKIQEDEFTTYKLIYKAKTIVYTDLKMYYYLQRSDSITGTGKMSRKNLQVFDAFSERATFFEKEGLKELSARSNQQSLNRMIVTYQKASAAPDNDKTILQALKKKFDATYCSYKTKSLLSTKDRVKNGLFSISPTLFRVFHNLIAK</sequence>
<dbReference type="EMBL" id="FNJW01000008">
    <property type="protein sequence ID" value="SDQ14028.1"/>
    <property type="molecule type" value="Genomic_DNA"/>
</dbReference>
<dbReference type="Pfam" id="PF00535">
    <property type="entry name" value="Glycos_transf_2"/>
    <property type="match status" value="1"/>
</dbReference>
<evidence type="ECO:0000313" key="5">
    <source>
        <dbReference type="Proteomes" id="UP000199481"/>
    </source>
</evidence>
<accession>A0A1H0YFZ5</accession>
<proteinExistence type="predicted"/>
<evidence type="ECO:0000256" key="1">
    <source>
        <dbReference type="ARBA" id="ARBA00022676"/>
    </source>
</evidence>
<gene>
    <name evidence="4" type="ORF">SAMN04487752_0924</name>
</gene>
<dbReference type="PANTHER" id="PTHR22916:SF51">
    <property type="entry name" value="GLYCOSYLTRANSFERASE EPSH-RELATED"/>
    <property type="match status" value="1"/>
</dbReference>
<keyword evidence="5" id="KW-1185">Reference proteome</keyword>
<dbReference type="PANTHER" id="PTHR22916">
    <property type="entry name" value="GLYCOSYLTRANSFERASE"/>
    <property type="match status" value="1"/>
</dbReference>